<name>A0A6P8HUB2_ACTTE</name>
<feature type="domain" description="DUF4550" evidence="2">
    <location>
        <begin position="51"/>
        <end position="144"/>
    </location>
</feature>
<dbReference type="RefSeq" id="XP_031559989.1">
    <property type="nucleotide sequence ID" value="XM_031704129.1"/>
</dbReference>
<gene>
    <name evidence="4 5" type="primary">LOC116296160</name>
</gene>
<dbReference type="PANTHER" id="PTHR33667:SF7">
    <property type="entry name" value="RIKEN CDNA 1810020O05 GENE"/>
    <property type="match status" value="1"/>
</dbReference>
<dbReference type="InterPro" id="IPR027876">
    <property type="entry name" value="DUF4550"/>
</dbReference>
<dbReference type="RefSeq" id="XP_031559990.1">
    <property type="nucleotide sequence ID" value="XM_031704130.1"/>
</dbReference>
<feature type="region of interest" description="Disordered" evidence="1">
    <location>
        <begin position="264"/>
        <end position="301"/>
    </location>
</feature>
<dbReference type="KEGG" id="aten:116296160"/>
<evidence type="ECO:0000313" key="4">
    <source>
        <dbReference type="RefSeq" id="XP_031559989.1"/>
    </source>
</evidence>
<dbReference type="PANTHER" id="PTHR33667">
    <property type="entry name" value="SI:DKEY-57N24.6"/>
    <property type="match status" value="1"/>
</dbReference>
<feature type="compositionally biased region" description="Basic and acidic residues" evidence="1">
    <location>
        <begin position="204"/>
        <end position="214"/>
    </location>
</feature>
<feature type="compositionally biased region" description="Polar residues" evidence="1">
    <location>
        <begin position="191"/>
        <end position="200"/>
    </location>
</feature>
<dbReference type="AlphaFoldDB" id="A0A6P8HUB2"/>
<evidence type="ECO:0000313" key="3">
    <source>
        <dbReference type="Proteomes" id="UP000515163"/>
    </source>
</evidence>
<accession>A0A6P8HUB2</accession>
<keyword evidence="3" id="KW-1185">Reference proteome</keyword>
<dbReference type="GeneID" id="116296160"/>
<evidence type="ECO:0000256" key="1">
    <source>
        <dbReference type="SAM" id="MobiDB-lite"/>
    </source>
</evidence>
<organism evidence="3 4">
    <name type="scientific">Actinia tenebrosa</name>
    <name type="common">Australian red waratah sea anemone</name>
    <dbReference type="NCBI Taxonomy" id="6105"/>
    <lineage>
        <taxon>Eukaryota</taxon>
        <taxon>Metazoa</taxon>
        <taxon>Cnidaria</taxon>
        <taxon>Anthozoa</taxon>
        <taxon>Hexacorallia</taxon>
        <taxon>Actiniaria</taxon>
        <taxon>Actiniidae</taxon>
        <taxon>Actinia</taxon>
    </lineage>
</organism>
<dbReference type="OrthoDB" id="188352at2759"/>
<evidence type="ECO:0000259" key="2">
    <source>
        <dbReference type="Pfam" id="PF15084"/>
    </source>
</evidence>
<protein>
    <submittedName>
        <fullName evidence="4 5">Uncharacterized protein LOC116296160</fullName>
    </submittedName>
</protein>
<feature type="region of interest" description="Disordered" evidence="1">
    <location>
        <begin position="189"/>
        <end position="240"/>
    </location>
</feature>
<dbReference type="Pfam" id="PF15084">
    <property type="entry name" value="DUF4550"/>
    <property type="match status" value="1"/>
</dbReference>
<reference evidence="4 5" key="1">
    <citation type="submission" date="2025-04" db="UniProtKB">
        <authorList>
            <consortium name="RefSeq"/>
        </authorList>
    </citation>
    <scope>IDENTIFICATION</scope>
    <source>
        <tissue evidence="4 5">Tentacle</tissue>
    </source>
</reference>
<evidence type="ECO:0000313" key="5">
    <source>
        <dbReference type="RefSeq" id="XP_031559990.1"/>
    </source>
</evidence>
<proteinExistence type="predicted"/>
<feature type="compositionally biased region" description="Low complexity" evidence="1">
    <location>
        <begin position="215"/>
        <end position="237"/>
    </location>
</feature>
<dbReference type="Proteomes" id="UP000515163">
    <property type="component" value="Unplaced"/>
</dbReference>
<sequence length="1243" mass="140849">MSDEQHKVTLNLTVAKAFPTVEEEILKPNTKGIGGIKGRRRVYEAPKPHHYFHIEYKLLPDDVEPIKTDIVTYGVAAKIYMENESKVLKTWREGNKTWVAWTHSHKLTITKDLLLKLYDHSLELKIWDTKDRVSPKARFDRPKAFRLPAIGEEGDDSCVRSLVMKQTKSFHSLQPKESVIETPAGVVETNGAESNQSKSPSKAAEQKSESKQSDPSRATTAPSSYPSTSIPETPTTPGQQSLVRVQVRIDENHTPQFGRIAQLAGVTPPVPDTPRDAETSSRMSKSKADEARLTPRRRKSKTAAQMEELANKQKKHLHGKHPNKRDVAAAAAAHVRVHGTATISVKLSQLFSGIKTTTARLEKPSGNIQDLLLSVTLDNQLLSETQRKELNPMVIQVNSASSMPNTPLSYQQLKEKCKPVHLEYQFYNQNKHTSKGREHGREIFWSDISVVLLGTINKDLLAEYLQGPPLQIEVHDRDRKIKSQKTKPSIFGEIPEDEMINNVAIVAGRRTTHNPFQGREKTWDPYGIAKFDLSGLLLGQTLLELRSPIHCCPIPDTNLGHEGPDGAIVGRPGNVDGPQSKPMPTANYLEAGSELKIKVNLAYPLSTTGERVDTFPTEKPGVPTECPFGRIVYIFKYSNSKFLRRIQNEVTAINAEALELDSLPQHVIQAALSTYKLSKDQRTSTTLDIITGFQVLDGQFHVFVLEGIANEGIKRLWHGLPRPLEPDPEVFNVLYNSEMTFSSRLYASLDVDLCRVRLHEPLQSIAKNPLLYVRDLVPKPCFEALTKLDKILRVTKLREATQSDLFPSAEMIISMSREFGVPLSAEDFGELEEIESTRQRQALIGLAATKPRRPWTPLQSHNLSYEKKLKERMNTDEKNFVLENIKITKAMERERPRTIAVDRSELFMEVAHNYSIQSLNTTELAKEKLRQMMSREKDSCFTYCPRFNSAIVLPVDPGAVKKREHLNSIEKWRTPHGFVFPGKKTSIESNFHHKKPDSARLDELNKPWKENVLHSSILKPTVDREIFPWPFRDKDFDINLSRPRPTYLDLQPVKSIHAAGDIKEQELRQSQEAAAKLWQDKIVVDDPIFRTHRCLTETELIARGRRAANQPAKLIGLLKDPPKKLALQKPGFSMHEIPSLSVVSDPSVDTFARKTGKLQPRDSDDNLKNTKGFNPGPFENEGWLLEKNKIPIIDSQHKKYEALRGQDFWLFHKEKDPVYHRRIEPLMSEEKDNYLFAVTDPCS</sequence>